<gene>
    <name evidence="1" type="ORF">BS47DRAFT_1385644</name>
</gene>
<evidence type="ECO:0000313" key="1">
    <source>
        <dbReference type="EMBL" id="KAF9506273.1"/>
    </source>
</evidence>
<comment type="caution">
    <text evidence="1">The sequence shown here is derived from an EMBL/GenBank/DDBJ whole genome shotgun (WGS) entry which is preliminary data.</text>
</comment>
<dbReference type="Proteomes" id="UP000886523">
    <property type="component" value="Unassembled WGS sequence"/>
</dbReference>
<dbReference type="EMBL" id="MU129118">
    <property type="protein sequence ID" value="KAF9506273.1"/>
    <property type="molecule type" value="Genomic_DNA"/>
</dbReference>
<accession>A0A9P6DPF4</accession>
<keyword evidence="2" id="KW-1185">Reference proteome</keyword>
<protein>
    <submittedName>
        <fullName evidence="1">Uncharacterized protein</fullName>
    </submittedName>
</protein>
<name>A0A9P6DPF4_9AGAM</name>
<sequence>MPIVSNHRSPDNGNYLRHPREGIRVSKVCSGGVVGTGSGERKGGSGRIRTGGLQNLASILVVGTTTLIKPAGSKTTTLRPLATILAIFHAKLAKKAEPLKQLPKRKRKISTGNAIDVIEQRKWAGCTQSFNPTSQMSLHTLTYSHQWKSRQLVPTTLSSPPTNSMSECPETYILLPSLGPSRPYATQALCVIMPLN</sequence>
<reference evidence="1" key="1">
    <citation type="journal article" date="2020" name="Nat. Commun.">
        <title>Large-scale genome sequencing of mycorrhizal fungi provides insights into the early evolution of symbiotic traits.</title>
        <authorList>
            <person name="Miyauchi S."/>
            <person name="Kiss E."/>
            <person name="Kuo A."/>
            <person name="Drula E."/>
            <person name="Kohler A."/>
            <person name="Sanchez-Garcia M."/>
            <person name="Morin E."/>
            <person name="Andreopoulos B."/>
            <person name="Barry K.W."/>
            <person name="Bonito G."/>
            <person name="Buee M."/>
            <person name="Carver A."/>
            <person name="Chen C."/>
            <person name="Cichocki N."/>
            <person name="Clum A."/>
            <person name="Culley D."/>
            <person name="Crous P.W."/>
            <person name="Fauchery L."/>
            <person name="Girlanda M."/>
            <person name="Hayes R.D."/>
            <person name="Keri Z."/>
            <person name="LaButti K."/>
            <person name="Lipzen A."/>
            <person name="Lombard V."/>
            <person name="Magnuson J."/>
            <person name="Maillard F."/>
            <person name="Murat C."/>
            <person name="Nolan M."/>
            <person name="Ohm R.A."/>
            <person name="Pangilinan J."/>
            <person name="Pereira M.F."/>
            <person name="Perotto S."/>
            <person name="Peter M."/>
            <person name="Pfister S."/>
            <person name="Riley R."/>
            <person name="Sitrit Y."/>
            <person name="Stielow J.B."/>
            <person name="Szollosi G."/>
            <person name="Zifcakova L."/>
            <person name="Stursova M."/>
            <person name="Spatafora J.W."/>
            <person name="Tedersoo L."/>
            <person name="Vaario L.M."/>
            <person name="Yamada A."/>
            <person name="Yan M."/>
            <person name="Wang P."/>
            <person name="Xu J."/>
            <person name="Bruns T."/>
            <person name="Baldrian P."/>
            <person name="Vilgalys R."/>
            <person name="Dunand C."/>
            <person name="Henrissat B."/>
            <person name="Grigoriev I.V."/>
            <person name="Hibbett D."/>
            <person name="Nagy L.G."/>
            <person name="Martin F.M."/>
        </authorList>
    </citation>
    <scope>NUCLEOTIDE SEQUENCE</scope>
    <source>
        <strain evidence="1">UP504</strain>
    </source>
</reference>
<organism evidence="1 2">
    <name type="scientific">Hydnum rufescens UP504</name>
    <dbReference type="NCBI Taxonomy" id="1448309"/>
    <lineage>
        <taxon>Eukaryota</taxon>
        <taxon>Fungi</taxon>
        <taxon>Dikarya</taxon>
        <taxon>Basidiomycota</taxon>
        <taxon>Agaricomycotina</taxon>
        <taxon>Agaricomycetes</taxon>
        <taxon>Cantharellales</taxon>
        <taxon>Hydnaceae</taxon>
        <taxon>Hydnum</taxon>
    </lineage>
</organism>
<proteinExistence type="predicted"/>
<evidence type="ECO:0000313" key="2">
    <source>
        <dbReference type="Proteomes" id="UP000886523"/>
    </source>
</evidence>
<dbReference type="AlphaFoldDB" id="A0A9P6DPF4"/>